<keyword evidence="3" id="KW-1185">Reference proteome</keyword>
<dbReference type="AlphaFoldDB" id="A0A061JC84"/>
<dbReference type="OrthoDB" id="251228at2759"/>
<feature type="region of interest" description="Disordered" evidence="1">
    <location>
        <begin position="189"/>
        <end position="210"/>
    </location>
</feature>
<organism evidence="2 3">
    <name type="scientific">Trypanosoma rangeli SC58</name>
    <dbReference type="NCBI Taxonomy" id="429131"/>
    <lineage>
        <taxon>Eukaryota</taxon>
        <taxon>Discoba</taxon>
        <taxon>Euglenozoa</taxon>
        <taxon>Kinetoplastea</taxon>
        <taxon>Metakinetoplastina</taxon>
        <taxon>Trypanosomatida</taxon>
        <taxon>Trypanosomatidae</taxon>
        <taxon>Trypanosoma</taxon>
        <taxon>Herpetosoma</taxon>
    </lineage>
</organism>
<evidence type="ECO:0000313" key="2">
    <source>
        <dbReference type="EMBL" id="ESL10897.1"/>
    </source>
</evidence>
<name>A0A061JC84_TRYRA</name>
<evidence type="ECO:0000313" key="3">
    <source>
        <dbReference type="Proteomes" id="UP000031737"/>
    </source>
</evidence>
<sequence length="269" mass="29645">MNEGGRAGREMTNCVEWSIDEYDAKGGFTSTTIRIEACGSEDGSSRRSSKKSSSTVRRRRRKKRQQQLWLTGEEEDFFSQTSHGLRHVSFGGKARCSVKAPFSSGVAGAPYNKKLRKKNIQQQQHRLLFGSETAINVGVEPSSSSFFISSTHRAVAEATTPWNNISGPCAGRYHFFGQGGLLTDVSSVAPRGKRKEDDDEDDGLLSRNSGRRVRAKIGGSSCLLAPLRSPSVLPPPQLLPASRAEVNSDMLERCFLETRLDDDDDFLLL</sequence>
<comment type="caution">
    <text evidence="2">The sequence shown here is derived from an EMBL/GenBank/DDBJ whole genome shotgun (WGS) entry which is preliminary data.</text>
</comment>
<gene>
    <name evidence="2" type="ORF">TRSC58_01362</name>
</gene>
<accession>A0A061JC84</accession>
<feature type="region of interest" description="Disordered" evidence="1">
    <location>
        <begin position="39"/>
        <end position="66"/>
    </location>
</feature>
<reference evidence="2 3" key="1">
    <citation type="submission" date="2013-07" db="EMBL/GenBank/DDBJ databases">
        <authorList>
            <person name="Stoco P.H."/>
            <person name="Wagner G."/>
            <person name="Gerber A."/>
            <person name="Zaha A."/>
            <person name="Thompson C."/>
            <person name="Bartholomeu D.C."/>
            <person name="Luckemeyer D.D."/>
            <person name="Bahia D."/>
            <person name="Loreto E."/>
            <person name="Prestes E.B."/>
            <person name="Lima F.M."/>
            <person name="Rodrigues-Luiz G."/>
            <person name="Vallejo G.A."/>
            <person name="Filho J.F."/>
            <person name="Monteiro K.M."/>
            <person name="Tyler K.M."/>
            <person name="de Almeida L.G."/>
            <person name="Ortiz M.F."/>
            <person name="Siervo M.A."/>
            <person name="de Moraes M.H."/>
            <person name="Cunha O.L."/>
            <person name="Mendonca-Neto R."/>
            <person name="Silva R."/>
            <person name="Teixeira S.M."/>
            <person name="Murta S.M."/>
            <person name="Sincero T.C."/>
            <person name="Mendes T.A."/>
            <person name="Urmenyi T.P."/>
            <person name="Silva V.G."/>
            <person name="da Rocha W.D."/>
            <person name="Andersson B."/>
            <person name="Romanha A.J."/>
            <person name="Steindel M."/>
            <person name="de Vasconcelos A.T."/>
            <person name="Grisard E.C."/>
        </authorList>
    </citation>
    <scope>NUCLEOTIDE SEQUENCE [LARGE SCALE GENOMIC DNA]</scope>
    <source>
        <strain evidence="2 3">SC58</strain>
    </source>
</reference>
<feature type="compositionally biased region" description="Basic residues" evidence="1">
    <location>
        <begin position="56"/>
        <end position="65"/>
    </location>
</feature>
<dbReference type="EMBL" id="AUPL01001362">
    <property type="protein sequence ID" value="ESL10897.1"/>
    <property type="molecule type" value="Genomic_DNA"/>
</dbReference>
<evidence type="ECO:0000256" key="1">
    <source>
        <dbReference type="SAM" id="MobiDB-lite"/>
    </source>
</evidence>
<dbReference type="VEuPathDB" id="TriTrypDB:TRSC58_01362"/>
<dbReference type="Proteomes" id="UP000031737">
    <property type="component" value="Unassembled WGS sequence"/>
</dbReference>
<proteinExistence type="predicted"/>
<protein>
    <submittedName>
        <fullName evidence="2">Uncharacterized protein</fullName>
    </submittedName>
</protein>